<accession>A0A379C2S2</accession>
<reference evidence="3 4" key="1">
    <citation type="submission" date="2018-06" db="EMBL/GenBank/DDBJ databases">
        <authorList>
            <consortium name="Pathogen Informatics"/>
            <person name="Doyle S."/>
        </authorList>
    </citation>
    <scope>NUCLEOTIDE SEQUENCE [LARGE SCALE GENOMIC DNA]</scope>
    <source>
        <strain evidence="3 4">NCTC13149</strain>
    </source>
</reference>
<proteinExistence type="inferred from homology"/>
<dbReference type="Gene3D" id="3.30.420.40">
    <property type="match status" value="1"/>
</dbReference>
<evidence type="ECO:0000259" key="2">
    <source>
        <dbReference type="Pfam" id="PF02541"/>
    </source>
</evidence>
<keyword evidence="3" id="KW-0378">Hydrolase</keyword>
<dbReference type="Pfam" id="PF02541">
    <property type="entry name" value="Ppx-GppA"/>
    <property type="match status" value="1"/>
</dbReference>
<dbReference type="GO" id="GO:0008894">
    <property type="term" value="F:guanosine-5'-triphosphate,3'-diphosphate diphosphatase activity"/>
    <property type="evidence" value="ECO:0007669"/>
    <property type="project" value="UniProtKB-EC"/>
</dbReference>
<evidence type="ECO:0000313" key="4">
    <source>
        <dbReference type="Proteomes" id="UP000255517"/>
    </source>
</evidence>
<dbReference type="InterPro" id="IPR043129">
    <property type="entry name" value="ATPase_NBD"/>
</dbReference>
<dbReference type="AlphaFoldDB" id="A0A379C2S2"/>
<dbReference type="RefSeq" id="WP_019034723.1">
    <property type="nucleotide sequence ID" value="NZ_UGSZ01000001.1"/>
</dbReference>
<dbReference type="Gene3D" id="3.30.420.150">
    <property type="entry name" value="Exopolyphosphatase. Domain 2"/>
    <property type="match status" value="1"/>
</dbReference>
<organism evidence="3 4">
    <name type="scientific">Peptoniphilus lacrimalis</name>
    <dbReference type="NCBI Taxonomy" id="33031"/>
    <lineage>
        <taxon>Bacteria</taxon>
        <taxon>Bacillati</taxon>
        <taxon>Bacillota</taxon>
        <taxon>Tissierellia</taxon>
        <taxon>Tissierellales</taxon>
        <taxon>Peptoniphilaceae</taxon>
        <taxon>Peptoniphilus</taxon>
    </lineage>
</organism>
<comment type="similarity">
    <text evidence="1">Belongs to the GppA/Ppx family.</text>
</comment>
<dbReference type="STRING" id="1122949.GCA_000378725_00911"/>
<dbReference type="PANTHER" id="PTHR30005:SF0">
    <property type="entry name" value="RETROGRADE REGULATION PROTEIN 2"/>
    <property type="match status" value="1"/>
</dbReference>
<sequence>MNYAIVDIGSNTIRLIIFEIYKNQERNIFDKKYTAGLISYVENGALSTKGIKKLIRTLESIKRIVDLIGNCSFNPFATASLRNLSNRDEVLREVKEKLDIDIDVLSQKEEALMGNVGIFEDFNIDKGLTIDIGGASTEIVSFKKNNASEFLNLQIGSLLLFSQYVSLVIPKKKEIDIIQKKVLKEISSKNFKNTYNTLIGIGGTVRACGKVISELYGKDEKCFSLNELDNLLLNIKNKDKETIRTIIKVNPSRIHTLVPGLIILFTVCKYLHIEDIQVSNKGVREGYLHLRVLEGN</sequence>
<dbReference type="GO" id="GO:0006357">
    <property type="term" value="P:regulation of transcription by RNA polymerase II"/>
    <property type="evidence" value="ECO:0007669"/>
    <property type="project" value="TreeGrafter"/>
</dbReference>
<dbReference type="Proteomes" id="UP000255517">
    <property type="component" value="Unassembled WGS sequence"/>
</dbReference>
<evidence type="ECO:0000313" key="3">
    <source>
        <dbReference type="EMBL" id="SUB56570.1"/>
    </source>
</evidence>
<dbReference type="InterPro" id="IPR050273">
    <property type="entry name" value="GppA/Ppx_hydrolase"/>
</dbReference>
<dbReference type="InterPro" id="IPR003695">
    <property type="entry name" value="Ppx_GppA_N"/>
</dbReference>
<evidence type="ECO:0000256" key="1">
    <source>
        <dbReference type="ARBA" id="ARBA00007125"/>
    </source>
</evidence>
<dbReference type="EC" id="3.6.1.40" evidence="3"/>
<feature type="domain" description="Ppx/GppA phosphatase N-terminal" evidence="2">
    <location>
        <begin position="40"/>
        <end position="288"/>
    </location>
</feature>
<dbReference type="PANTHER" id="PTHR30005">
    <property type="entry name" value="EXOPOLYPHOSPHATASE"/>
    <property type="match status" value="1"/>
</dbReference>
<dbReference type="EMBL" id="UGSZ01000001">
    <property type="protein sequence ID" value="SUB56570.1"/>
    <property type="molecule type" value="Genomic_DNA"/>
</dbReference>
<protein>
    <submittedName>
        <fullName evidence="3">Guanosine-5'-triphosphate,3'-diphosphate pyrophosphatase</fullName>
        <ecNumber evidence="3">3.6.1.40</ecNumber>
    </submittedName>
</protein>
<gene>
    <name evidence="3" type="primary">gppA</name>
    <name evidence="3" type="ORF">NCTC13149_00342</name>
</gene>
<dbReference type="SUPFAM" id="SSF53067">
    <property type="entry name" value="Actin-like ATPase domain"/>
    <property type="match status" value="2"/>
</dbReference>
<dbReference type="CDD" id="cd24052">
    <property type="entry name" value="ASKHA_NBD_HpPPX-GppA-like"/>
    <property type="match status" value="1"/>
</dbReference>
<dbReference type="OrthoDB" id="9807195at2"/>
<name>A0A379C2S2_9FIRM</name>